<dbReference type="Pfam" id="PF00756">
    <property type="entry name" value="Esterase"/>
    <property type="match status" value="1"/>
</dbReference>
<dbReference type="OrthoDB" id="9803578at2"/>
<protein>
    <submittedName>
        <fullName evidence="1">Acetylesterase</fullName>
    </submittedName>
</protein>
<dbReference type="EMBL" id="MSJM01000002">
    <property type="protein sequence ID" value="OLF48652.1"/>
    <property type="molecule type" value="Genomic_DNA"/>
</dbReference>
<dbReference type="PANTHER" id="PTHR48098">
    <property type="entry name" value="ENTEROCHELIN ESTERASE-RELATED"/>
    <property type="match status" value="1"/>
</dbReference>
<dbReference type="Gene3D" id="3.40.50.1820">
    <property type="entry name" value="alpha/beta hydrolase"/>
    <property type="match status" value="1"/>
</dbReference>
<comment type="caution">
    <text evidence="1">The sequence shown here is derived from an EMBL/GenBank/DDBJ whole genome shotgun (WGS) entry which is preliminary data.</text>
</comment>
<proteinExistence type="predicted"/>
<dbReference type="GO" id="GO:0016747">
    <property type="term" value="F:acyltransferase activity, transferring groups other than amino-acyl groups"/>
    <property type="evidence" value="ECO:0007669"/>
    <property type="project" value="TreeGrafter"/>
</dbReference>
<dbReference type="InterPro" id="IPR029058">
    <property type="entry name" value="AB_hydrolase_fold"/>
</dbReference>
<dbReference type="PANTHER" id="PTHR48098:SF1">
    <property type="entry name" value="DIACYLGLYCEROL ACYLTRANSFERASE_MYCOLYLTRANSFERASE AG85A"/>
    <property type="match status" value="1"/>
</dbReference>
<accession>A0A1Q8EA36</accession>
<sequence>MALMSITYYSQVMDLDLSVQVLYPDKGRVDNPDDTDIPVLYLLHGMGGRDTTWLRLTSLERLVRKTNLIVVMPDTHNGWYVNTQYGYPYFDALAIEMPDVLKRFFPNMTDKREKTFIAGLSMGGYGAMRLALATNCFSHVASLSGALSFKGFDPRKESLGSPAYWTGTFGEITDWESPENPHSLINLAKKADKTTKMYIWCGEQDFLLPANNFAAQAFKELGYEVDYQTAPGRHEWYYWDKQLEVVLSWLPIDFQLEERLS</sequence>
<dbReference type="SUPFAM" id="SSF53474">
    <property type="entry name" value="alpha/beta-Hydrolases"/>
    <property type="match status" value="1"/>
</dbReference>
<organism evidence="1 2">
    <name type="scientific">Streptococcus cuniculi</name>
    <dbReference type="NCBI Taxonomy" id="1432788"/>
    <lineage>
        <taxon>Bacteria</taxon>
        <taxon>Bacillati</taxon>
        <taxon>Bacillota</taxon>
        <taxon>Bacilli</taxon>
        <taxon>Lactobacillales</taxon>
        <taxon>Streptococcaceae</taxon>
        <taxon>Streptococcus</taxon>
    </lineage>
</organism>
<keyword evidence="2" id="KW-1185">Reference proteome</keyword>
<dbReference type="InterPro" id="IPR000801">
    <property type="entry name" value="Esterase-like"/>
</dbReference>
<name>A0A1Q8EA36_9STRE</name>
<dbReference type="InterPro" id="IPR050583">
    <property type="entry name" value="Mycobacterial_A85_antigen"/>
</dbReference>
<reference evidence="2" key="1">
    <citation type="submission" date="2016-12" db="EMBL/GenBank/DDBJ databases">
        <authorList>
            <person name="Gulvik C.A."/>
        </authorList>
    </citation>
    <scope>NUCLEOTIDE SEQUENCE [LARGE SCALE GENOMIC DNA]</scope>
    <source>
        <strain evidence="2">NED12-00049-6B</strain>
    </source>
</reference>
<dbReference type="RefSeq" id="WP_075104372.1">
    <property type="nucleotide sequence ID" value="NZ_MSJM01000002.1"/>
</dbReference>
<evidence type="ECO:0000313" key="2">
    <source>
        <dbReference type="Proteomes" id="UP000186890"/>
    </source>
</evidence>
<dbReference type="Proteomes" id="UP000186890">
    <property type="component" value="Unassembled WGS sequence"/>
</dbReference>
<gene>
    <name evidence="1" type="ORF">BU202_03290</name>
</gene>
<evidence type="ECO:0000313" key="1">
    <source>
        <dbReference type="EMBL" id="OLF48652.1"/>
    </source>
</evidence>
<dbReference type="AlphaFoldDB" id="A0A1Q8EA36"/>